<dbReference type="Proteomes" id="UP001465976">
    <property type="component" value="Unassembled WGS sequence"/>
</dbReference>
<reference evidence="3 4" key="1">
    <citation type="submission" date="2024-02" db="EMBL/GenBank/DDBJ databases">
        <title>A draft genome for the cacao thread blight pathogen Marasmius crinis-equi.</title>
        <authorList>
            <person name="Cohen S.P."/>
            <person name="Baruah I.K."/>
            <person name="Amoako-Attah I."/>
            <person name="Bukari Y."/>
            <person name="Meinhardt L.W."/>
            <person name="Bailey B.A."/>
        </authorList>
    </citation>
    <scope>NUCLEOTIDE SEQUENCE [LARGE SCALE GENOMIC DNA]</scope>
    <source>
        <strain evidence="3 4">GH-76</strain>
    </source>
</reference>
<name>A0ABR3EJI3_9AGAR</name>
<evidence type="ECO:0000313" key="4">
    <source>
        <dbReference type="Proteomes" id="UP001465976"/>
    </source>
</evidence>
<accession>A0ABR3EJI3</accession>
<dbReference type="EMBL" id="JBAHYK010004060">
    <property type="protein sequence ID" value="KAL0563018.1"/>
    <property type="molecule type" value="Genomic_DNA"/>
</dbReference>
<keyword evidence="4" id="KW-1185">Reference proteome</keyword>
<organism evidence="3 4">
    <name type="scientific">Marasmius crinis-equi</name>
    <dbReference type="NCBI Taxonomy" id="585013"/>
    <lineage>
        <taxon>Eukaryota</taxon>
        <taxon>Fungi</taxon>
        <taxon>Dikarya</taxon>
        <taxon>Basidiomycota</taxon>
        <taxon>Agaricomycotina</taxon>
        <taxon>Agaricomycetes</taxon>
        <taxon>Agaricomycetidae</taxon>
        <taxon>Agaricales</taxon>
        <taxon>Marasmiineae</taxon>
        <taxon>Marasmiaceae</taxon>
        <taxon>Marasmius</taxon>
    </lineage>
</organism>
<proteinExistence type="predicted"/>
<comment type="caution">
    <text evidence="3">The sequence shown here is derived from an EMBL/GenBank/DDBJ whole genome shotgun (WGS) entry which is preliminary data.</text>
</comment>
<gene>
    <name evidence="3" type="ORF">V5O48_019059</name>
</gene>
<feature type="transmembrane region" description="Helical" evidence="2">
    <location>
        <begin position="158"/>
        <end position="181"/>
    </location>
</feature>
<evidence type="ECO:0000313" key="3">
    <source>
        <dbReference type="EMBL" id="KAL0563018.1"/>
    </source>
</evidence>
<protein>
    <submittedName>
        <fullName evidence="3">Uncharacterized protein</fullName>
    </submittedName>
</protein>
<keyword evidence="2" id="KW-0472">Membrane</keyword>
<feature type="non-terminal residue" evidence="3">
    <location>
        <position position="227"/>
    </location>
</feature>
<evidence type="ECO:0000256" key="1">
    <source>
        <dbReference type="SAM" id="MobiDB-lite"/>
    </source>
</evidence>
<feature type="transmembrane region" description="Helical" evidence="2">
    <location>
        <begin position="50"/>
        <end position="67"/>
    </location>
</feature>
<keyword evidence="2" id="KW-1133">Transmembrane helix</keyword>
<sequence>MADPRECKLQSLNGSPQDSIKTFQISYLQHTTTASTSNPTGLPGLRKDPYLFFGFTGVAVIFLIFLNEMNGPFTRSNAPTPPILILLQSCFQLSSGSLLVYAAWPHSRMPCGSENFAAVALLTAYILQLASLSCRLHGIAQVDLETSVTANSDWAGPLYDAIFQIIIATPVLLALVLIQLIMALNGELENKGCESVVWFMSFAWMQRSKPTPSGPRSGGDTLVHSGE</sequence>
<feature type="region of interest" description="Disordered" evidence="1">
    <location>
        <begin position="208"/>
        <end position="227"/>
    </location>
</feature>
<keyword evidence="2" id="KW-0812">Transmembrane</keyword>
<evidence type="ECO:0000256" key="2">
    <source>
        <dbReference type="SAM" id="Phobius"/>
    </source>
</evidence>
<feature type="transmembrane region" description="Helical" evidence="2">
    <location>
        <begin position="116"/>
        <end position="138"/>
    </location>
</feature>
<feature type="transmembrane region" description="Helical" evidence="2">
    <location>
        <begin position="83"/>
        <end position="104"/>
    </location>
</feature>